<feature type="chain" id="PRO_5045990059" evidence="1">
    <location>
        <begin position="26"/>
        <end position="1328"/>
    </location>
</feature>
<keyword evidence="4" id="KW-1185">Reference proteome</keyword>
<dbReference type="Gene3D" id="2.160.20.10">
    <property type="entry name" value="Single-stranded right-handed beta-helix, Pectin lyase-like"/>
    <property type="match status" value="4"/>
</dbReference>
<sequence>MTNKPNWLQLLIFSFITFASTPAIAQITPDNTLGAENSRFTPNVLINGASADQIDGGATRGSNLFHSFTQFSINDGQRVYFSNPIGVENILTRVTGKEASNIFGTLGVNGAANLFLINPNGILFGKNAQLDIRGSFLGTTANQIQFGNQGIFSATNPAAPPLLTVQPSGLLFNQINSGAIAANQALLSVAPEKNLTLVGGDINLNRSILEALGGRVELAAIAGTATVGLNPDTSLSIPTDLPQADVLLNQSQIDVRSGNGGSVRINARNLNLTNSFVLAGIASGQNAGGQAGDISINAIGAIKLDAGAIANLIFENAFGNSGNININTGSLSLTNGGQLDASVFGQGNAGDITINARDTVSLEGVNPNGLASTIFTEVVSGASGNGGDIRITTGSLSATNGGSLVSNTRGRGNAGNIFINAREAVTFAGRGPNNTSGAYSRVTQDAVGRGGNIEITTGSLSLTNTALLVTSTNGQGDAGNVIINARDRVLLDGTRANESFIPSSILSSVGTRAVGNSGDVRITAGSLSVLNGSELNATTRGQGNAGNIILQVGDRTVFDGGTALSSVVQGAIGTGGNVEISTGSLAVINEAVLAASTNGQGNAGSVRINSRDRITLDRSGISSNVRREAVGNGGNIDITTGSLIATNESQLNTFTSGQGNAGNITVNARDIVSLDTDTILLSGIEPGGTGKGGNITITADSLSVTNGASLNARTRGGGNAGSISITARNSALFSGTGASGFSSGAFSPVRENGVGRGGNVEITTGSLVVNNGAQLAAGTQGRGDSGSVIINARDSVVLGGGTADRQFSSAIFSNVDEGAIGRGGNVEITTGSLLVSNGGQLLSATEGQGDAGNVIINARDRITFDGSSADGRFVSGPFSSVQENAVGNGGDIRISTKNLSLTNGAQLVAATRGNGNAGNVIVNAQDSILLDGIDNRGRPSGIFTSALNTATGRGSNITINTNSLQLRNLGEINAATANNQPGGNISIRANTVTASTGGNVATTTFAQGKAGNIRLNVTDSVTLTNPGSGLFADTTRGSSGDGGSIFIAPQTLTLTDKARIFVGSRGTGQGGNIQIQARNLRLDRAQISAETGSTDGGNINLQVDDILLMRDGSIISATAGTESQEGNGGNITIDAAAIIAVPKENSDIRANAVRGRGGNVTIKTNGLFGIAPASFPTAQSDITASSQLGIQGQINIIQPDVQPTQGIIELPNQVLDASNQIAQDCPRGRNAKKPLGNFIVTGRGIPPNATQPLNGTPNLPQLATLDFQSASTKPNTSSTPNLPPTSENAIIEAQGWVKTPDGKIMLVAQVPTATPNAITTSAACPVSR</sequence>
<organism evidence="3 4">
    <name type="scientific">Scytonema hofmannii FACHB-248</name>
    <dbReference type="NCBI Taxonomy" id="1842502"/>
    <lineage>
        <taxon>Bacteria</taxon>
        <taxon>Bacillati</taxon>
        <taxon>Cyanobacteriota</taxon>
        <taxon>Cyanophyceae</taxon>
        <taxon>Nostocales</taxon>
        <taxon>Scytonemataceae</taxon>
        <taxon>Scytonema</taxon>
    </lineage>
</organism>
<dbReference type="Proteomes" id="UP000660380">
    <property type="component" value="Unassembled WGS sequence"/>
</dbReference>
<name>A0ABR8GK82_9CYAN</name>
<dbReference type="RefSeq" id="WP_051502709.1">
    <property type="nucleotide sequence ID" value="NZ_JACJTA010000006.1"/>
</dbReference>
<gene>
    <name evidence="3" type="ORF">H6G81_04445</name>
</gene>
<reference evidence="3 4" key="1">
    <citation type="journal article" date="2020" name="ISME J.">
        <title>Comparative genomics reveals insights into cyanobacterial evolution and habitat adaptation.</title>
        <authorList>
            <person name="Chen M.Y."/>
            <person name="Teng W.K."/>
            <person name="Zhao L."/>
            <person name="Hu C.X."/>
            <person name="Zhou Y.K."/>
            <person name="Han B.P."/>
            <person name="Song L.R."/>
            <person name="Shu W.S."/>
        </authorList>
    </citation>
    <scope>NUCLEOTIDE SEQUENCE [LARGE SCALE GENOMIC DNA]</scope>
    <source>
        <strain evidence="3 4">FACHB-248</strain>
    </source>
</reference>
<evidence type="ECO:0000313" key="3">
    <source>
        <dbReference type="EMBL" id="MBD2603799.1"/>
    </source>
</evidence>
<dbReference type="EMBL" id="JACJTA010000006">
    <property type="protein sequence ID" value="MBD2603799.1"/>
    <property type="molecule type" value="Genomic_DNA"/>
</dbReference>
<evidence type="ECO:0000256" key="1">
    <source>
        <dbReference type="SAM" id="SignalP"/>
    </source>
</evidence>
<keyword evidence="1" id="KW-0732">Signal</keyword>
<comment type="caution">
    <text evidence="3">The sequence shown here is derived from an EMBL/GenBank/DDBJ whole genome shotgun (WGS) entry which is preliminary data.</text>
</comment>
<proteinExistence type="predicted"/>
<dbReference type="SUPFAM" id="SSF51126">
    <property type="entry name" value="Pectin lyase-like"/>
    <property type="match status" value="5"/>
</dbReference>
<dbReference type="Pfam" id="PF05860">
    <property type="entry name" value="TPS"/>
    <property type="match status" value="1"/>
</dbReference>
<dbReference type="InterPro" id="IPR012334">
    <property type="entry name" value="Pectin_lyas_fold"/>
</dbReference>
<dbReference type="InterPro" id="IPR011050">
    <property type="entry name" value="Pectin_lyase_fold/virulence"/>
</dbReference>
<feature type="signal peptide" evidence="1">
    <location>
        <begin position="1"/>
        <end position="25"/>
    </location>
</feature>
<dbReference type="NCBIfam" id="TIGR01901">
    <property type="entry name" value="adhes_NPXG"/>
    <property type="match status" value="1"/>
</dbReference>
<accession>A0ABR8GK82</accession>
<evidence type="ECO:0000259" key="2">
    <source>
        <dbReference type="SMART" id="SM00912"/>
    </source>
</evidence>
<dbReference type="InterPro" id="IPR008638">
    <property type="entry name" value="FhaB/CdiA-like_TPS"/>
</dbReference>
<feature type="domain" description="Filamentous haemagglutinin FhaB/tRNA nuclease CdiA-like TPS" evidence="2">
    <location>
        <begin position="41"/>
        <end position="147"/>
    </location>
</feature>
<protein>
    <submittedName>
        <fullName evidence="3">Filamentous hemagglutinin N-terminal domain-containing protein</fullName>
    </submittedName>
</protein>
<dbReference type="SMART" id="SM00912">
    <property type="entry name" value="Haemagg_act"/>
    <property type="match status" value="1"/>
</dbReference>
<evidence type="ECO:0000313" key="4">
    <source>
        <dbReference type="Proteomes" id="UP000660380"/>
    </source>
</evidence>